<evidence type="ECO:0000256" key="5">
    <source>
        <dbReference type="HAMAP-Rule" id="MF_00601"/>
    </source>
</evidence>
<comment type="catalytic activity">
    <reaction evidence="5">
        <text>ethanolamine = acetaldehyde + NH4(+)</text>
        <dbReference type="Rhea" id="RHEA:15313"/>
        <dbReference type="ChEBI" id="CHEBI:15343"/>
        <dbReference type="ChEBI" id="CHEBI:28938"/>
        <dbReference type="ChEBI" id="CHEBI:57603"/>
        <dbReference type="EC" id="4.3.1.7"/>
    </reaction>
</comment>
<dbReference type="Proteomes" id="UP000468828">
    <property type="component" value="Unassembled WGS sequence"/>
</dbReference>
<dbReference type="InterPro" id="IPR009246">
    <property type="entry name" value="EutC"/>
</dbReference>
<dbReference type="RefSeq" id="WP_163609248.1">
    <property type="nucleotide sequence ID" value="NZ_JAAGWB010000004.1"/>
</dbReference>
<reference evidence="7 9" key="1">
    <citation type="submission" date="2020-01" db="EMBL/GenBank/DDBJ databases">
        <title>the WGS Modestobacter muralis CPCC 204518.</title>
        <authorList>
            <person name="Jiang Z."/>
        </authorList>
    </citation>
    <scope>NUCLEOTIDE SEQUENCE [LARGE SCALE GENOMIC DNA]</scope>
    <source>
        <strain evidence="7 9">DSM 100205</strain>
    </source>
</reference>
<dbReference type="AlphaFoldDB" id="A0A6P0H1V8"/>
<dbReference type="InterPro" id="IPR042255">
    <property type="entry name" value="EutC_N"/>
</dbReference>
<dbReference type="PANTHER" id="PTHR39330:SF1">
    <property type="entry name" value="ETHANOLAMINE AMMONIA-LYASE SMALL SUBUNIT"/>
    <property type="match status" value="1"/>
</dbReference>
<comment type="subunit">
    <text evidence="5">The basic unit is a heterodimer which dimerizes to form tetramers. The heterotetramers trimerize; 6 large subunits form a core ring with 6 small subunits projecting outwards.</text>
</comment>
<evidence type="ECO:0000256" key="1">
    <source>
        <dbReference type="ARBA" id="ARBA00022628"/>
    </source>
</evidence>
<gene>
    <name evidence="5" type="primary">eutC</name>
    <name evidence="8" type="ORF">G3R41_01270</name>
    <name evidence="7" type="ORF">GCU67_01270</name>
</gene>
<protein>
    <recommendedName>
        <fullName evidence="5">Ethanolamine ammonia-lyase small subunit</fullName>
        <shortName evidence="5">EAL small subunit</shortName>
        <ecNumber evidence="5">4.3.1.7</ecNumber>
    </recommendedName>
</protein>
<comment type="caution">
    <text evidence="8">The sequence shown here is derived from an EMBL/GenBank/DDBJ whole genome shotgun (WGS) entry which is preliminary data.</text>
</comment>
<comment type="subcellular location">
    <subcellularLocation>
        <location evidence="5">Bacterial microcompartment</location>
    </subcellularLocation>
</comment>
<dbReference type="GO" id="GO:0006520">
    <property type="term" value="P:amino acid metabolic process"/>
    <property type="evidence" value="ECO:0007669"/>
    <property type="project" value="InterPro"/>
</dbReference>
<keyword evidence="9" id="KW-1185">Reference proteome</keyword>
<evidence type="ECO:0000256" key="3">
    <source>
        <dbReference type="ARBA" id="ARBA00023285"/>
    </source>
</evidence>
<dbReference type="PANTHER" id="PTHR39330">
    <property type="entry name" value="ETHANOLAMINE AMMONIA-LYASE LIGHT CHAIN"/>
    <property type="match status" value="1"/>
</dbReference>
<comment type="similarity">
    <text evidence="5">Belongs to the EutC family.</text>
</comment>
<keyword evidence="3 5" id="KW-0170">Cobalt</keyword>
<feature type="compositionally biased region" description="Basic and acidic residues" evidence="6">
    <location>
        <begin position="1"/>
        <end position="20"/>
    </location>
</feature>
<dbReference type="InterPro" id="IPR042251">
    <property type="entry name" value="EutC_C"/>
</dbReference>
<sequence length="276" mass="28357">MTAPDGRVRDHGPDAPDRRPTTGGHVRQHGPDTGDPWAVLRGATRARVALGRAGDGLPTTRELEFRAAHAAARDAVHTALDADRVRAALTVAGVGLDVLEVHSAAPDRTTYLQRPDLGRRLAPGTELPAGEHDLALVLADGLSPRAVHEHAAGTVAAVLERLPGWSVAPVVVAHQGRVALGDPVGQALGAAIVVVLVGERPGLSSADSLGLYLTHGPRPGRADSERNCISNVRPPHGLGYAQAADTLVALLQASRQLGASGVVLKDEGTALPPGAG</sequence>
<dbReference type="Gene3D" id="1.10.30.40">
    <property type="entry name" value="Ethanolamine ammonia-lyase light chain (EutC), N-terminal domain"/>
    <property type="match status" value="1"/>
</dbReference>
<accession>A0A6P0H1V8</accession>
<feature type="binding site" evidence="5">
    <location>
        <position position="178"/>
    </location>
    <ligand>
        <name>adenosylcob(III)alamin</name>
        <dbReference type="ChEBI" id="CHEBI:18408"/>
    </ligand>
</feature>
<dbReference type="UniPathway" id="UPA00560"/>
<organism evidence="8 10">
    <name type="scientific">Modestobacter muralis</name>
    <dbReference type="NCBI Taxonomy" id="1608614"/>
    <lineage>
        <taxon>Bacteria</taxon>
        <taxon>Bacillati</taxon>
        <taxon>Actinomycetota</taxon>
        <taxon>Actinomycetes</taxon>
        <taxon>Geodermatophilales</taxon>
        <taxon>Geodermatophilaceae</taxon>
        <taxon>Modestobacter</taxon>
    </lineage>
</organism>
<comment type="function">
    <text evidence="5">Catalyzes the deamination of various vicinal amino-alcohols to oxo compounds. Allows this organism to utilize ethanolamine as the sole source of nitrogen and carbon in the presence of external vitamin B12.</text>
</comment>
<evidence type="ECO:0000256" key="6">
    <source>
        <dbReference type="SAM" id="MobiDB-lite"/>
    </source>
</evidence>
<keyword evidence="2 5" id="KW-0456">Lyase</keyword>
<comment type="pathway">
    <text evidence="5">Amine and polyamine degradation; ethanolamine degradation.</text>
</comment>
<dbReference type="PIRSF" id="PIRSF018982">
    <property type="entry name" value="EutC"/>
    <property type="match status" value="1"/>
</dbReference>
<dbReference type="Pfam" id="PF05985">
    <property type="entry name" value="EutC"/>
    <property type="match status" value="1"/>
</dbReference>
<proteinExistence type="inferred from homology"/>
<feature type="binding site" evidence="5">
    <location>
        <position position="228"/>
    </location>
    <ligand>
        <name>adenosylcob(III)alamin</name>
        <dbReference type="ChEBI" id="CHEBI:18408"/>
    </ligand>
</feature>
<evidence type="ECO:0000256" key="2">
    <source>
        <dbReference type="ARBA" id="ARBA00023239"/>
    </source>
</evidence>
<evidence type="ECO:0000313" key="8">
    <source>
        <dbReference type="EMBL" id="NEN49571.1"/>
    </source>
</evidence>
<dbReference type="EMBL" id="JAAGWH010000004">
    <property type="protein sequence ID" value="NEK92804.1"/>
    <property type="molecule type" value="Genomic_DNA"/>
</dbReference>
<dbReference type="GO" id="GO:0046336">
    <property type="term" value="P:ethanolamine catabolic process"/>
    <property type="evidence" value="ECO:0007669"/>
    <property type="project" value="UniProtKB-UniRule"/>
</dbReference>
<feature type="binding site" evidence="5">
    <location>
        <position position="199"/>
    </location>
    <ligand>
        <name>adenosylcob(III)alamin</name>
        <dbReference type="ChEBI" id="CHEBI:18408"/>
    </ligand>
</feature>
<dbReference type="GO" id="GO:0008851">
    <property type="term" value="F:ethanolamine ammonia-lyase activity"/>
    <property type="evidence" value="ECO:0007669"/>
    <property type="project" value="UniProtKB-UniRule"/>
</dbReference>
<dbReference type="EC" id="4.3.1.7" evidence="5"/>
<dbReference type="GO" id="GO:0031419">
    <property type="term" value="F:cobalamin binding"/>
    <property type="evidence" value="ECO:0007669"/>
    <property type="project" value="UniProtKB-UniRule"/>
</dbReference>
<keyword evidence="4 5" id="KW-1283">Bacterial microcompartment</keyword>
<dbReference type="HAMAP" id="MF_00601">
    <property type="entry name" value="EutC"/>
    <property type="match status" value="1"/>
</dbReference>
<evidence type="ECO:0000313" key="7">
    <source>
        <dbReference type="EMBL" id="NEK92804.1"/>
    </source>
</evidence>
<feature type="region of interest" description="Disordered" evidence="6">
    <location>
        <begin position="1"/>
        <end position="38"/>
    </location>
</feature>
<evidence type="ECO:0000313" key="9">
    <source>
        <dbReference type="Proteomes" id="UP000468828"/>
    </source>
</evidence>
<dbReference type="Gene3D" id="3.40.50.11240">
    <property type="entry name" value="Ethanolamine ammonia-lyase light chain (EutC)"/>
    <property type="match status" value="1"/>
</dbReference>
<keyword evidence="1 5" id="KW-0846">Cobalamin</keyword>
<dbReference type="Proteomes" id="UP000471152">
    <property type="component" value="Unassembled WGS sequence"/>
</dbReference>
<dbReference type="NCBIfam" id="NF003971">
    <property type="entry name" value="PRK05465.1"/>
    <property type="match status" value="1"/>
</dbReference>
<dbReference type="EMBL" id="JAAGWB010000004">
    <property type="protein sequence ID" value="NEN49571.1"/>
    <property type="molecule type" value="Genomic_DNA"/>
</dbReference>
<evidence type="ECO:0000256" key="4">
    <source>
        <dbReference type="ARBA" id="ARBA00024446"/>
    </source>
</evidence>
<comment type="cofactor">
    <cofactor evidence="5">
        <name>adenosylcob(III)alamin</name>
        <dbReference type="ChEBI" id="CHEBI:18408"/>
    </cofactor>
    <text evidence="5">Binds between the large and small subunits.</text>
</comment>
<reference evidence="8 10" key="2">
    <citation type="submission" date="2020-02" db="EMBL/GenBank/DDBJ databases">
        <title>The WGS of Modestobacter muralis DSM 100205.</title>
        <authorList>
            <person name="Jiang Z."/>
        </authorList>
    </citation>
    <scope>NUCLEOTIDE SEQUENCE [LARGE SCALE GENOMIC DNA]</scope>
    <source>
        <strain evidence="8 10">DSM 100205</strain>
    </source>
</reference>
<name>A0A6P0H1V8_9ACTN</name>
<dbReference type="GO" id="GO:0031471">
    <property type="term" value="C:ethanolamine degradation polyhedral organelle"/>
    <property type="evidence" value="ECO:0007669"/>
    <property type="project" value="UniProtKB-UniRule"/>
</dbReference>
<evidence type="ECO:0000313" key="10">
    <source>
        <dbReference type="Proteomes" id="UP000471152"/>
    </source>
</evidence>
<dbReference type="GO" id="GO:0009350">
    <property type="term" value="C:ethanolamine ammonia-lyase complex"/>
    <property type="evidence" value="ECO:0007669"/>
    <property type="project" value="UniProtKB-UniRule"/>
</dbReference>